<proteinExistence type="predicted"/>
<dbReference type="Proteomes" id="UP000637002">
    <property type="component" value="Unassembled WGS sequence"/>
</dbReference>
<protein>
    <submittedName>
        <fullName evidence="3">Peroxyureidoacrylate/ureidoacrylate amidohydrolase RutB</fullName>
    </submittedName>
</protein>
<dbReference type="CDD" id="cd00431">
    <property type="entry name" value="cysteine_hydrolases"/>
    <property type="match status" value="1"/>
</dbReference>
<evidence type="ECO:0000313" key="3">
    <source>
        <dbReference type="EMBL" id="GGC54215.1"/>
    </source>
</evidence>
<dbReference type="Gene3D" id="3.40.50.850">
    <property type="entry name" value="Isochorismatase-like"/>
    <property type="match status" value="1"/>
</dbReference>
<organism evidence="3 4">
    <name type="scientific">Chelatococcus reniformis</name>
    <dbReference type="NCBI Taxonomy" id="1494448"/>
    <lineage>
        <taxon>Bacteria</taxon>
        <taxon>Pseudomonadati</taxon>
        <taxon>Pseudomonadota</taxon>
        <taxon>Alphaproteobacteria</taxon>
        <taxon>Hyphomicrobiales</taxon>
        <taxon>Chelatococcaceae</taxon>
        <taxon>Chelatococcus</taxon>
    </lineage>
</organism>
<dbReference type="Pfam" id="PF00857">
    <property type="entry name" value="Isochorismatase"/>
    <property type="match status" value="1"/>
</dbReference>
<keyword evidence="1" id="KW-0378">Hydrolase</keyword>
<dbReference type="GO" id="GO:0016787">
    <property type="term" value="F:hydrolase activity"/>
    <property type="evidence" value="ECO:0007669"/>
    <property type="project" value="UniProtKB-KW"/>
</dbReference>
<dbReference type="AlphaFoldDB" id="A0A916TZK6"/>
<evidence type="ECO:0000313" key="4">
    <source>
        <dbReference type="Proteomes" id="UP000637002"/>
    </source>
</evidence>
<accession>A0A916TZK6</accession>
<sequence length="266" mass="28985">MSTTAMAKAAPQPDVDRSRLGTGAYAWKVSPTHVDLSMPPPVPLPATIAAEPQTITVDLARSAMIVVDMQNDFCAPGGWVDWLGADLSPERAPIKPLQRLLPALRARGVPIIWLNWGNRADRKNLPPTTLYVFNPDGNGIGLGEPLPNGSLLLEKDSWSAAVVDELEQLPGDIKVDKFRISGFWDTPLDSILKNLEVKTLFFAGVNTDQCVLHSLTDAHFLGYNCVLVEDCCGTTSPDYCREATIWNVKRCFGFVTDTDKVVAGLP</sequence>
<name>A0A916TZK6_9HYPH</name>
<keyword evidence="4" id="KW-1185">Reference proteome</keyword>
<gene>
    <name evidence="3" type="primary">rutB</name>
    <name evidence="3" type="ORF">GCM10010994_11460</name>
</gene>
<dbReference type="InterPro" id="IPR050272">
    <property type="entry name" value="Isochorismatase-like_hydrls"/>
</dbReference>
<reference evidence="3" key="1">
    <citation type="journal article" date="2014" name="Int. J. Syst. Evol. Microbiol.">
        <title>Complete genome sequence of Corynebacterium casei LMG S-19264T (=DSM 44701T), isolated from a smear-ripened cheese.</title>
        <authorList>
            <consortium name="US DOE Joint Genome Institute (JGI-PGF)"/>
            <person name="Walter F."/>
            <person name="Albersmeier A."/>
            <person name="Kalinowski J."/>
            <person name="Ruckert C."/>
        </authorList>
    </citation>
    <scope>NUCLEOTIDE SEQUENCE</scope>
    <source>
        <strain evidence="3">CGMCC 1.12919</strain>
    </source>
</reference>
<dbReference type="RefSeq" id="WP_244641812.1">
    <property type="nucleotide sequence ID" value="NZ_BMGG01000002.1"/>
</dbReference>
<comment type="caution">
    <text evidence="3">The sequence shown here is derived from an EMBL/GenBank/DDBJ whole genome shotgun (WGS) entry which is preliminary data.</text>
</comment>
<dbReference type="PANTHER" id="PTHR43540:SF9">
    <property type="entry name" value="FAMILY HYDROLASE, PUTATIVE (AFU_ORTHOLOGUE AFUA_2G08700)-RELATED"/>
    <property type="match status" value="1"/>
</dbReference>
<dbReference type="PANTHER" id="PTHR43540">
    <property type="entry name" value="PEROXYUREIDOACRYLATE/UREIDOACRYLATE AMIDOHYDROLASE-RELATED"/>
    <property type="match status" value="1"/>
</dbReference>
<dbReference type="SUPFAM" id="SSF52499">
    <property type="entry name" value="Isochorismatase-like hydrolases"/>
    <property type="match status" value="1"/>
</dbReference>
<dbReference type="EMBL" id="BMGG01000002">
    <property type="protein sequence ID" value="GGC54215.1"/>
    <property type="molecule type" value="Genomic_DNA"/>
</dbReference>
<dbReference type="InterPro" id="IPR000868">
    <property type="entry name" value="Isochorismatase-like_dom"/>
</dbReference>
<evidence type="ECO:0000259" key="2">
    <source>
        <dbReference type="Pfam" id="PF00857"/>
    </source>
</evidence>
<evidence type="ECO:0000256" key="1">
    <source>
        <dbReference type="ARBA" id="ARBA00022801"/>
    </source>
</evidence>
<feature type="domain" description="Isochorismatase-like" evidence="2">
    <location>
        <begin position="62"/>
        <end position="259"/>
    </location>
</feature>
<dbReference type="InterPro" id="IPR036380">
    <property type="entry name" value="Isochorismatase-like_sf"/>
</dbReference>
<reference evidence="3" key="2">
    <citation type="submission" date="2020-09" db="EMBL/GenBank/DDBJ databases">
        <authorList>
            <person name="Sun Q."/>
            <person name="Zhou Y."/>
        </authorList>
    </citation>
    <scope>NUCLEOTIDE SEQUENCE</scope>
    <source>
        <strain evidence="3">CGMCC 1.12919</strain>
    </source>
</reference>